<dbReference type="Proteomes" id="UP001500191">
    <property type="component" value="Unassembled WGS sequence"/>
</dbReference>
<evidence type="ECO:0000313" key="5">
    <source>
        <dbReference type="Proteomes" id="UP001500191"/>
    </source>
</evidence>
<keyword evidence="5" id="KW-1185">Reference proteome</keyword>
<organism evidence="4 5">
    <name type="scientific">Deinococcus depolymerans</name>
    <dbReference type="NCBI Taxonomy" id="392408"/>
    <lineage>
        <taxon>Bacteria</taxon>
        <taxon>Thermotogati</taxon>
        <taxon>Deinococcota</taxon>
        <taxon>Deinococci</taxon>
        <taxon>Deinococcales</taxon>
        <taxon>Deinococcaceae</taxon>
        <taxon>Deinococcus</taxon>
    </lineage>
</organism>
<protein>
    <recommendedName>
        <fullName evidence="3">HMA domain-containing protein</fullName>
    </recommendedName>
</protein>
<feature type="domain" description="HMA" evidence="3">
    <location>
        <begin position="62"/>
        <end position="125"/>
    </location>
</feature>
<name>A0ABN1BP21_9DEIO</name>
<dbReference type="InterPro" id="IPR036163">
    <property type="entry name" value="HMA_dom_sf"/>
</dbReference>
<accession>A0ABN1BP21</accession>
<dbReference type="InterPro" id="IPR017969">
    <property type="entry name" value="Heavy-metal-associated_CS"/>
</dbReference>
<keyword evidence="1" id="KW-0479">Metal-binding</keyword>
<evidence type="ECO:0000256" key="2">
    <source>
        <dbReference type="SAM" id="MobiDB-lite"/>
    </source>
</evidence>
<feature type="compositionally biased region" description="Basic and acidic residues" evidence="2">
    <location>
        <begin position="7"/>
        <end position="31"/>
    </location>
</feature>
<dbReference type="PROSITE" id="PS50846">
    <property type="entry name" value="HMA_2"/>
    <property type="match status" value="1"/>
</dbReference>
<dbReference type="EMBL" id="BAAADB010000004">
    <property type="protein sequence ID" value="GAA0501984.1"/>
    <property type="molecule type" value="Genomic_DNA"/>
</dbReference>
<comment type="caution">
    <text evidence="4">The sequence shown here is derived from an EMBL/GenBank/DDBJ whole genome shotgun (WGS) entry which is preliminary data.</text>
</comment>
<dbReference type="Gene3D" id="3.30.70.100">
    <property type="match status" value="1"/>
</dbReference>
<dbReference type="InterPro" id="IPR006121">
    <property type="entry name" value="HMA_dom"/>
</dbReference>
<gene>
    <name evidence="4" type="ORF">GCM10008937_06940</name>
</gene>
<dbReference type="SUPFAM" id="SSF55008">
    <property type="entry name" value="HMA, heavy metal-associated domain"/>
    <property type="match status" value="1"/>
</dbReference>
<feature type="region of interest" description="Disordered" evidence="2">
    <location>
        <begin position="1"/>
        <end position="63"/>
    </location>
</feature>
<dbReference type="Pfam" id="PF00403">
    <property type="entry name" value="HMA"/>
    <property type="match status" value="1"/>
</dbReference>
<proteinExistence type="predicted"/>
<reference evidence="4 5" key="1">
    <citation type="journal article" date="2019" name="Int. J. Syst. Evol. Microbiol.">
        <title>The Global Catalogue of Microorganisms (GCM) 10K type strain sequencing project: providing services to taxonomists for standard genome sequencing and annotation.</title>
        <authorList>
            <consortium name="The Broad Institute Genomics Platform"/>
            <consortium name="The Broad Institute Genome Sequencing Center for Infectious Disease"/>
            <person name="Wu L."/>
            <person name="Ma J."/>
        </authorList>
    </citation>
    <scope>NUCLEOTIDE SEQUENCE [LARGE SCALE GENOMIC DNA]</scope>
    <source>
        <strain evidence="4 5">JCM 14368</strain>
    </source>
</reference>
<dbReference type="CDD" id="cd00371">
    <property type="entry name" value="HMA"/>
    <property type="match status" value="1"/>
</dbReference>
<dbReference type="PROSITE" id="PS01047">
    <property type="entry name" value="HMA_1"/>
    <property type="match status" value="1"/>
</dbReference>
<evidence type="ECO:0000313" key="4">
    <source>
        <dbReference type="EMBL" id="GAA0501984.1"/>
    </source>
</evidence>
<evidence type="ECO:0000259" key="3">
    <source>
        <dbReference type="PROSITE" id="PS50846"/>
    </source>
</evidence>
<evidence type="ECO:0000256" key="1">
    <source>
        <dbReference type="ARBA" id="ARBA00022723"/>
    </source>
</evidence>
<sequence>MQVTGTGDEKPLRARDDRAAPGYPHRPERGHTFTRRPAGGTDGAGHSKQIDSPPGGGYHQGMKTELTVTGMTCGHCQKAVQQALARVPGVETAEVDLARGLASVTGTADLERLIQAVTEEGYAAQPAHGA</sequence>